<organism evidence="2 3">
    <name type="scientific">Cellulomonas fulva</name>
    <dbReference type="NCBI Taxonomy" id="2835530"/>
    <lineage>
        <taxon>Bacteria</taxon>
        <taxon>Bacillati</taxon>
        <taxon>Actinomycetota</taxon>
        <taxon>Actinomycetes</taxon>
        <taxon>Micrococcales</taxon>
        <taxon>Cellulomonadaceae</taxon>
        <taxon>Cellulomonas</taxon>
    </lineage>
</organism>
<evidence type="ECO:0000259" key="1">
    <source>
        <dbReference type="Pfam" id="PF07687"/>
    </source>
</evidence>
<dbReference type="Gene3D" id="3.40.630.10">
    <property type="entry name" value="Zn peptidases"/>
    <property type="match status" value="1"/>
</dbReference>
<dbReference type="SUPFAM" id="SSF55031">
    <property type="entry name" value="Bacterial exopeptidase dimerisation domain"/>
    <property type="match status" value="1"/>
</dbReference>
<dbReference type="Proteomes" id="UP000722125">
    <property type="component" value="Unassembled WGS sequence"/>
</dbReference>
<dbReference type="InterPro" id="IPR011650">
    <property type="entry name" value="Peptidase_M20_dimer"/>
</dbReference>
<dbReference type="InterPro" id="IPR002933">
    <property type="entry name" value="Peptidase_M20"/>
</dbReference>
<protein>
    <submittedName>
        <fullName evidence="2">Amidohydrolase</fullName>
    </submittedName>
</protein>
<gene>
    <name evidence="2" type="ORF">KIN34_02210</name>
</gene>
<feature type="domain" description="Peptidase M20 dimerisation" evidence="1">
    <location>
        <begin position="194"/>
        <end position="289"/>
    </location>
</feature>
<evidence type="ECO:0000313" key="2">
    <source>
        <dbReference type="EMBL" id="MBT0993107.1"/>
    </source>
</evidence>
<dbReference type="RefSeq" id="WP_214346104.1">
    <property type="nucleotide sequence ID" value="NZ_JAHBOH010000001.1"/>
</dbReference>
<sequence>MVQVKALHDEARAMLPELVELRHALHRVPELGLELPRTQALVLEALAGLDLEISTGDGLSSVTAVLRGGKPGPAVLLRGDMDALPVTEQTGEPFTSEHDGLMHACGHDLHVAGLVGAARLLHAHRDELAGDVVLMFQPGEEGDGGAEIMIEQGVLAAAGERVVAAYGVHVSAGLLPHGVVAGRPGTLMAAPDSVVVTVHGAGGHGSAPHRALDPVPVAAEIVLALQAMVTRRFDVFDPVVVTVGSIHAGTANNIIPSTATLEITVRTFSQATWEAAPERLREVCEHVAAAHGLTAQVDYKRGYPVTVNDPHELERTARLTRELLGDERWVTMPAPLAGGEDFSYVLQEVPGAFVFVSALLPGEDPDTAPYNHSPQARFHDDALATSAALLASLVVDRLAEV</sequence>
<dbReference type="EMBL" id="JAHBOH010000001">
    <property type="protein sequence ID" value="MBT0993107.1"/>
    <property type="molecule type" value="Genomic_DNA"/>
</dbReference>
<dbReference type="InterPro" id="IPR017439">
    <property type="entry name" value="Amidohydrolase"/>
</dbReference>
<dbReference type="PANTHER" id="PTHR11014:SF63">
    <property type="entry name" value="METALLOPEPTIDASE, PUTATIVE (AFU_ORTHOLOGUE AFUA_6G09600)-RELATED"/>
    <property type="match status" value="1"/>
</dbReference>
<dbReference type="NCBIfam" id="TIGR01891">
    <property type="entry name" value="amidohydrolases"/>
    <property type="match status" value="1"/>
</dbReference>
<reference evidence="2 3" key="1">
    <citation type="submission" date="2021-05" db="EMBL/GenBank/DDBJ databases">
        <title>Description of Cellulomonas sp. DKR-3 sp. nov.</title>
        <authorList>
            <person name="Dahal R.H."/>
            <person name="Chaudhary D.K."/>
        </authorList>
    </citation>
    <scope>NUCLEOTIDE SEQUENCE [LARGE SCALE GENOMIC DNA]</scope>
    <source>
        <strain evidence="2 3">DKR-3</strain>
    </source>
</reference>
<dbReference type="PANTHER" id="PTHR11014">
    <property type="entry name" value="PEPTIDASE M20 FAMILY MEMBER"/>
    <property type="match status" value="1"/>
</dbReference>
<evidence type="ECO:0000313" key="3">
    <source>
        <dbReference type="Proteomes" id="UP000722125"/>
    </source>
</evidence>
<dbReference type="Pfam" id="PF01546">
    <property type="entry name" value="Peptidase_M20"/>
    <property type="match status" value="1"/>
</dbReference>
<dbReference type="SUPFAM" id="SSF53187">
    <property type="entry name" value="Zn-dependent exopeptidases"/>
    <property type="match status" value="1"/>
</dbReference>
<name>A0ABS5TVB5_9CELL</name>
<keyword evidence="3" id="KW-1185">Reference proteome</keyword>
<dbReference type="Gene3D" id="3.30.70.360">
    <property type="match status" value="1"/>
</dbReference>
<proteinExistence type="predicted"/>
<dbReference type="PIRSF" id="PIRSF005962">
    <property type="entry name" value="Pept_M20D_amidohydro"/>
    <property type="match status" value="1"/>
</dbReference>
<comment type="caution">
    <text evidence="2">The sequence shown here is derived from an EMBL/GenBank/DDBJ whole genome shotgun (WGS) entry which is preliminary data.</text>
</comment>
<dbReference type="CDD" id="cd03886">
    <property type="entry name" value="M20_Acy1"/>
    <property type="match status" value="1"/>
</dbReference>
<dbReference type="Pfam" id="PF07687">
    <property type="entry name" value="M20_dimer"/>
    <property type="match status" value="1"/>
</dbReference>
<dbReference type="InterPro" id="IPR036264">
    <property type="entry name" value="Bact_exopeptidase_dim_dom"/>
</dbReference>
<accession>A0ABS5TVB5</accession>